<feature type="transmembrane region" description="Helical" evidence="5">
    <location>
        <begin position="77"/>
        <end position="99"/>
    </location>
</feature>
<feature type="transmembrane region" description="Helical" evidence="5">
    <location>
        <begin position="429"/>
        <end position="449"/>
    </location>
</feature>
<keyword evidence="2 5" id="KW-0812">Transmembrane</keyword>
<evidence type="ECO:0000256" key="4">
    <source>
        <dbReference type="ARBA" id="ARBA00023136"/>
    </source>
</evidence>
<dbReference type="InterPro" id="IPR011701">
    <property type="entry name" value="MFS"/>
</dbReference>
<dbReference type="Gene3D" id="1.20.1250.20">
    <property type="entry name" value="MFS general substrate transporter like domains"/>
    <property type="match status" value="1"/>
</dbReference>
<dbReference type="PROSITE" id="PS50850">
    <property type="entry name" value="MFS"/>
    <property type="match status" value="1"/>
</dbReference>
<proteinExistence type="predicted"/>
<reference evidence="7 8" key="1">
    <citation type="submission" date="2024-02" db="EMBL/GenBank/DDBJ databases">
        <title>De novo assembly and annotation of 12 fungi associated with fruit tree decline syndrome in Ontario, Canada.</title>
        <authorList>
            <person name="Sulman M."/>
            <person name="Ellouze W."/>
            <person name="Ilyukhin E."/>
        </authorList>
    </citation>
    <scope>NUCLEOTIDE SEQUENCE [LARGE SCALE GENOMIC DNA]</scope>
    <source>
        <strain evidence="7 8">M42-189</strain>
    </source>
</reference>
<keyword evidence="4 5" id="KW-0472">Membrane</keyword>
<evidence type="ECO:0000256" key="5">
    <source>
        <dbReference type="SAM" id="Phobius"/>
    </source>
</evidence>
<evidence type="ECO:0000259" key="6">
    <source>
        <dbReference type="PROSITE" id="PS50850"/>
    </source>
</evidence>
<feature type="transmembrane region" description="Helical" evidence="5">
    <location>
        <begin position="336"/>
        <end position="365"/>
    </location>
</feature>
<protein>
    <recommendedName>
        <fullName evidence="6">Major facilitator superfamily (MFS) profile domain-containing protein</fullName>
    </recommendedName>
</protein>
<feature type="transmembrane region" description="Helical" evidence="5">
    <location>
        <begin position="491"/>
        <end position="510"/>
    </location>
</feature>
<dbReference type="InterPro" id="IPR020846">
    <property type="entry name" value="MFS_dom"/>
</dbReference>
<feature type="transmembrane region" description="Helical" evidence="5">
    <location>
        <begin position="179"/>
        <end position="197"/>
    </location>
</feature>
<organism evidence="7 8">
    <name type="scientific">Paraconiothyrium brasiliense</name>
    <dbReference type="NCBI Taxonomy" id="300254"/>
    <lineage>
        <taxon>Eukaryota</taxon>
        <taxon>Fungi</taxon>
        <taxon>Dikarya</taxon>
        <taxon>Ascomycota</taxon>
        <taxon>Pezizomycotina</taxon>
        <taxon>Dothideomycetes</taxon>
        <taxon>Pleosporomycetidae</taxon>
        <taxon>Pleosporales</taxon>
        <taxon>Massarineae</taxon>
        <taxon>Didymosphaeriaceae</taxon>
        <taxon>Paraconiothyrium</taxon>
    </lineage>
</organism>
<dbReference type="Proteomes" id="UP001521785">
    <property type="component" value="Unassembled WGS sequence"/>
</dbReference>
<feature type="transmembrane region" description="Helical" evidence="5">
    <location>
        <begin position="455"/>
        <end position="479"/>
    </location>
</feature>
<dbReference type="Gene3D" id="3.40.50.150">
    <property type="entry name" value="Vaccinia Virus protein VP39"/>
    <property type="match status" value="1"/>
</dbReference>
<feature type="transmembrane region" description="Helical" evidence="5">
    <location>
        <begin position="204"/>
        <end position="228"/>
    </location>
</feature>
<dbReference type="SUPFAM" id="SSF53335">
    <property type="entry name" value="S-adenosyl-L-methionine-dependent methyltransferases"/>
    <property type="match status" value="1"/>
</dbReference>
<dbReference type="CDD" id="cd02440">
    <property type="entry name" value="AdoMet_MTases"/>
    <property type="match status" value="1"/>
</dbReference>
<feature type="transmembrane region" description="Helical" evidence="5">
    <location>
        <begin position="146"/>
        <end position="167"/>
    </location>
</feature>
<name>A0ABR3RLQ7_9PLEO</name>
<comment type="caution">
    <text evidence="7">The sequence shown here is derived from an EMBL/GenBank/DDBJ whole genome shotgun (WGS) entry which is preliminary data.</text>
</comment>
<dbReference type="InterPro" id="IPR025714">
    <property type="entry name" value="Methyltranfer_dom"/>
</dbReference>
<dbReference type="PANTHER" id="PTHR23502:SF29">
    <property type="entry name" value="TRANSPORTER, PUTATIVE (AFU_ORTHOLOGUE AFUA_6G06680)-RELATED"/>
    <property type="match status" value="1"/>
</dbReference>
<dbReference type="Pfam" id="PF07690">
    <property type="entry name" value="MFS_1"/>
    <property type="match status" value="1"/>
</dbReference>
<keyword evidence="8" id="KW-1185">Reference proteome</keyword>
<evidence type="ECO:0000256" key="1">
    <source>
        <dbReference type="ARBA" id="ARBA00004141"/>
    </source>
</evidence>
<dbReference type="InterPro" id="IPR036259">
    <property type="entry name" value="MFS_trans_sf"/>
</dbReference>
<gene>
    <name evidence="7" type="ORF">SLS60_004919</name>
</gene>
<dbReference type="Pfam" id="PF13847">
    <property type="entry name" value="Methyltransf_31"/>
    <property type="match status" value="1"/>
</dbReference>
<dbReference type="SUPFAM" id="SSF103473">
    <property type="entry name" value="MFS general substrate transporter"/>
    <property type="match status" value="1"/>
</dbReference>
<dbReference type="InterPro" id="IPR029063">
    <property type="entry name" value="SAM-dependent_MTases_sf"/>
</dbReference>
<evidence type="ECO:0000313" key="8">
    <source>
        <dbReference type="Proteomes" id="UP001521785"/>
    </source>
</evidence>
<keyword evidence="3 5" id="KW-1133">Transmembrane helix</keyword>
<dbReference type="PANTHER" id="PTHR23502">
    <property type="entry name" value="MAJOR FACILITATOR SUPERFAMILY"/>
    <property type="match status" value="1"/>
</dbReference>
<evidence type="ECO:0000256" key="2">
    <source>
        <dbReference type="ARBA" id="ARBA00022692"/>
    </source>
</evidence>
<accession>A0ABR3RLQ7</accession>
<feature type="transmembrane region" description="Helical" evidence="5">
    <location>
        <begin position="385"/>
        <end position="408"/>
    </location>
</feature>
<evidence type="ECO:0000256" key="3">
    <source>
        <dbReference type="ARBA" id="ARBA00022989"/>
    </source>
</evidence>
<feature type="transmembrane region" description="Helical" evidence="5">
    <location>
        <begin position="111"/>
        <end position="134"/>
    </location>
</feature>
<comment type="subcellular location">
    <subcellularLocation>
        <location evidence="1">Membrane</location>
        <topology evidence="1">Multi-pass membrane protein</topology>
    </subcellularLocation>
</comment>
<sequence length="797" mass="87645">MGFLGVLEDKHLQHVPATVVLAEEESQRTEATAGLKHGTGKDADIVLIPQPYVTLAELPSSSEDPNDPLNWSTAKKFVIMAVISYGSILYAAVLAPLLSPALVTIAIDFNVAVADVTVISGYMLLVTAASGPFVSAFSRKWGKRPLLIGSSLFGLIGTIIGSATYSYNGLLAARIVQGFSISAFESLVVSIIGDLFYVHQRGVWVTLIQFILGAASNFSAIIVGPITTNLGWRYLFHILIAFTALETVLLVLFVPETAYIRDRRYEIDELAVDNLSELAAVERRHAGGDREKGSDNDVVRVETTTSTPPAFRPKKTFVQELSVFNGIFSDDNLFQLILAPFAVCTNLAILWIVIVTGGLTAFFVAQSYDMAQIFMAPPYGLNAAGVGYLSLGPFLGGLLGAIFLGVTLDPLIKWCAKKNNGIYEPEYRLLGIIPGLLTGVGLMVFGYMAEKHYSYYATATFHGMDLFGICCAAIATSAYAIDAYRDMSSEIFIAGMVFKNFVFYGFSYFVNDWTATDGPAKVFYVFGEQGWHSSVTANHATRTAEHEGAFFIPRLKPHFKVLDMGCGPGTITVGLAKHVPQGSITGVDLTSEVITHAKKLAEQKGGVPSNVTFTTGNVLEGLPFEDETFDAVFMSQVLLHIPEPVKALRELRRIVKTGGFIGDREGDFPFHWYPYLPDMYDMVITRQKSTTIRPQYPPYGPEHRSGSMIHVWAREAGFDPLKIEKSARVTMYSTPEDRVVYAGNMIARIEQGGHRQKYMDLGARRKDVDLMVSDLERWRDDPDGVHHIVQYEVVAWK</sequence>
<feature type="transmembrane region" description="Helical" evidence="5">
    <location>
        <begin position="234"/>
        <end position="254"/>
    </location>
</feature>
<feature type="domain" description="Major facilitator superfamily (MFS) profile" evidence="6">
    <location>
        <begin position="79"/>
        <end position="545"/>
    </location>
</feature>
<dbReference type="EMBL" id="JAKJXO020000005">
    <property type="protein sequence ID" value="KAL1605371.1"/>
    <property type="molecule type" value="Genomic_DNA"/>
</dbReference>
<evidence type="ECO:0000313" key="7">
    <source>
        <dbReference type="EMBL" id="KAL1605371.1"/>
    </source>
</evidence>